<feature type="compositionally biased region" description="Pro residues" evidence="1">
    <location>
        <begin position="376"/>
        <end position="385"/>
    </location>
</feature>
<name>A0A0G4H3S0_VITBC</name>
<dbReference type="EMBL" id="CDMY01000973">
    <property type="protein sequence ID" value="CEM38152.1"/>
    <property type="molecule type" value="Genomic_DNA"/>
</dbReference>
<accession>A0A0G4H3S0</accession>
<feature type="compositionally biased region" description="Basic residues" evidence="1">
    <location>
        <begin position="624"/>
        <end position="635"/>
    </location>
</feature>
<reference evidence="2 3" key="1">
    <citation type="submission" date="2014-11" db="EMBL/GenBank/DDBJ databases">
        <authorList>
            <person name="Zhu J."/>
            <person name="Qi W."/>
            <person name="Song R."/>
        </authorList>
    </citation>
    <scope>NUCLEOTIDE SEQUENCE [LARGE SCALE GENOMIC DNA]</scope>
</reference>
<feature type="compositionally biased region" description="Low complexity" evidence="1">
    <location>
        <begin position="553"/>
        <end position="583"/>
    </location>
</feature>
<evidence type="ECO:0000256" key="1">
    <source>
        <dbReference type="SAM" id="MobiDB-lite"/>
    </source>
</evidence>
<feature type="region of interest" description="Disordered" evidence="1">
    <location>
        <begin position="371"/>
        <end position="397"/>
    </location>
</feature>
<gene>
    <name evidence="2" type="ORF">Vbra_19516</name>
</gene>
<dbReference type="InParanoid" id="A0A0G4H3S0"/>
<dbReference type="VEuPathDB" id="CryptoDB:Vbra_19516"/>
<keyword evidence="3" id="KW-1185">Reference proteome</keyword>
<protein>
    <submittedName>
        <fullName evidence="2">Uncharacterized protein</fullName>
    </submittedName>
</protein>
<dbReference type="Proteomes" id="UP000041254">
    <property type="component" value="Unassembled WGS sequence"/>
</dbReference>
<feature type="region of interest" description="Disordered" evidence="1">
    <location>
        <begin position="613"/>
        <end position="638"/>
    </location>
</feature>
<feature type="region of interest" description="Disordered" evidence="1">
    <location>
        <begin position="509"/>
        <end position="587"/>
    </location>
</feature>
<evidence type="ECO:0000313" key="3">
    <source>
        <dbReference type="Proteomes" id="UP000041254"/>
    </source>
</evidence>
<evidence type="ECO:0000313" key="2">
    <source>
        <dbReference type="EMBL" id="CEM38152.1"/>
    </source>
</evidence>
<feature type="region of interest" description="Disordered" evidence="1">
    <location>
        <begin position="151"/>
        <end position="186"/>
    </location>
</feature>
<feature type="compositionally biased region" description="Basic and acidic residues" evidence="1">
    <location>
        <begin position="450"/>
        <end position="461"/>
    </location>
</feature>
<feature type="region of interest" description="Disordered" evidence="1">
    <location>
        <begin position="72"/>
        <end position="94"/>
    </location>
</feature>
<proteinExistence type="predicted"/>
<sequence>MMRGPKEGAPVPLSVTVPPSTAVLGVTRDRSGLFRQARQTQRVPLSKRLQIAREIIEKNDADLLRIFLSSPPRPHQGALSPPASANEDGTADAAGDATTCRFCHRPFVKSPGLMQIGKLGKAAVTQVVKQFCEICHEPVCKDCRIHQVSLLRPSQQPPSQPSSPRLPDRTTPPSPRLTRRRPQDVATGESRVARCCPSCYTYVEEWQCRLAADPLSYYEPSVQQLVAIFREATEQHTHLGTLVAQFDGLTRFVSSLKSQQVFPWEFRSTLPEMNDAIQGVFDRLFALTQRCRTIKVAPSPKREADVRQALLNYVVQIVTKYRFTFALSQQRLRNLMARHPSFRAPHRLPSHYATVPPDEVTIASFDWELETQSEAPPSPPLPPLPGAASARHERRSTLRSPPLFRCILPRRKTRIGILDGDLSGDELLVPRARSATEGRGDTEWMSSAPRRGDSMPVDRREAGDDGLVSVKVFIARKEGESERNDGGGGPLEAFAVDIDPYYFSDWATRPHFGNDGASTRPKDARESRPSPFPSPLADTFDRQGRQPAPAAPYPTLLASAGSSSSPCSPRRPANNNNNSNSNNHVYPPVSAPLMTAQYTLSGEEGQMAEVVYEGGEAGGEERGRRKRSAGGRKGRQVGIAYAYTP</sequence>
<feature type="region of interest" description="Disordered" evidence="1">
    <location>
        <begin position="432"/>
        <end position="461"/>
    </location>
</feature>
<organism evidence="2 3">
    <name type="scientific">Vitrella brassicaformis (strain CCMP3155)</name>
    <dbReference type="NCBI Taxonomy" id="1169540"/>
    <lineage>
        <taxon>Eukaryota</taxon>
        <taxon>Sar</taxon>
        <taxon>Alveolata</taxon>
        <taxon>Colpodellida</taxon>
        <taxon>Vitrellaceae</taxon>
        <taxon>Vitrella</taxon>
    </lineage>
</organism>
<dbReference type="AlphaFoldDB" id="A0A0G4H3S0"/>